<dbReference type="InterPro" id="IPR001597">
    <property type="entry name" value="ArAA_b-elim_lyase/Thr_aldolase"/>
</dbReference>
<dbReference type="Gene3D" id="3.40.640.10">
    <property type="entry name" value="Type I PLP-dependent aspartate aminotransferase-like (Major domain)"/>
    <property type="match status" value="1"/>
</dbReference>
<keyword evidence="3" id="KW-0663">Pyridoxal phosphate</keyword>
<name>W0FKS0_9BACT</name>
<evidence type="ECO:0000256" key="2">
    <source>
        <dbReference type="ARBA" id="ARBA00006966"/>
    </source>
</evidence>
<dbReference type="GO" id="GO:0016829">
    <property type="term" value="F:lyase activity"/>
    <property type="evidence" value="ECO:0007669"/>
    <property type="project" value="InterPro"/>
</dbReference>
<evidence type="ECO:0000256" key="1">
    <source>
        <dbReference type="ARBA" id="ARBA00001933"/>
    </source>
</evidence>
<dbReference type="EMBL" id="KC246839">
    <property type="protein sequence ID" value="AHF25493.1"/>
    <property type="molecule type" value="Genomic_DNA"/>
</dbReference>
<dbReference type="InterPro" id="IPR015424">
    <property type="entry name" value="PyrdxlP-dep_Trfase"/>
</dbReference>
<dbReference type="InterPro" id="IPR015421">
    <property type="entry name" value="PyrdxlP-dep_Trfase_major"/>
</dbReference>
<dbReference type="SUPFAM" id="SSF53383">
    <property type="entry name" value="PLP-dependent transferases"/>
    <property type="match status" value="1"/>
</dbReference>
<dbReference type="Gene3D" id="3.90.1150.10">
    <property type="entry name" value="Aspartate Aminotransferase, domain 1"/>
    <property type="match status" value="1"/>
</dbReference>
<protein>
    <submittedName>
        <fullName evidence="5">Low specificity L-threonine aldolase</fullName>
    </submittedName>
</protein>
<comment type="similarity">
    <text evidence="2">Belongs to the threonine aldolase family.</text>
</comment>
<comment type="cofactor">
    <cofactor evidence="1">
        <name>pyridoxal 5'-phosphate</name>
        <dbReference type="ChEBI" id="CHEBI:597326"/>
    </cofactor>
</comment>
<organism evidence="5">
    <name type="scientific">uncultured bacterium Contigcl_7</name>
    <dbReference type="NCBI Taxonomy" id="1393677"/>
    <lineage>
        <taxon>Bacteria</taxon>
        <taxon>environmental samples</taxon>
    </lineage>
</organism>
<evidence type="ECO:0000313" key="5">
    <source>
        <dbReference type="EMBL" id="AHF25493.1"/>
    </source>
</evidence>
<reference evidence="5" key="1">
    <citation type="journal article" date="2013" name="PLoS ONE">
        <title>Metagenomic insights into the carbohydrate-active enzymes carried by the microorganisms adhering to solid digesta in the rumen of cows.</title>
        <authorList>
            <person name="Wang L."/>
            <person name="Hatem A."/>
            <person name="Catalyurek U.V."/>
            <person name="Morrison M."/>
            <person name="Yu Z."/>
        </authorList>
    </citation>
    <scope>NUCLEOTIDE SEQUENCE</scope>
</reference>
<dbReference type="AlphaFoldDB" id="W0FKS0"/>
<evidence type="ECO:0000256" key="3">
    <source>
        <dbReference type="ARBA" id="ARBA00022898"/>
    </source>
</evidence>
<dbReference type="PANTHER" id="PTHR48097">
    <property type="entry name" value="L-THREONINE ALDOLASE-RELATED"/>
    <property type="match status" value="1"/>
</dbReference>
<evidence type="ECO:0000259" key="4">
    <source>
        <dbReference type="Pfam" id="PF01212"/>
    </source>
</evidence>
<feature type="domain" description="Aromatic amino acid beta-eliminating lyase/threonine aldolase" evidence="4">
    <location>
        <begin position="9"/>
        <end position="247"/>
    </location>
</feature>
<dbReference type="GO" id="GO:0006520">
    <property type="term" value="P:amino acid metabolic process"/>
    <property type="evidence" value="ECO:0007669"/>
    <property type="project" value="InterPro"/>
</dbReference>
<proteinExistence type="inferred from homology"/>
<accession>W0FKS0</accession>
<dbReference type="InterPro" id="IPR015422">
    <property type="entry name" value="PyrdxlP-dep_Trfase_small"/>
</dbReference>
<dbReference type="PANTHER" id="PTHR48097:SF5">
    <property type="entry name" value="LOW SPECIFICITY L-THREONINE ALDOLASE"/>
    <property type="match status" value="1"/>
</dbReference>
<dbReference type="Pfam" id="PF01212">
    <property type="entry name" value="Beta_elim_lyase"/>
    <property type="match status" value="1"/>
</dbReference>
<sequence length="346" mass="37947">MNNEKKLSFASDYMEGAHPLILRRLAETNLEKTAGYGLDEYSKAARNKIRAACHTPDAEVFFLAGGTQANAVMISALLRPWQGVISADSGHISVHEAGAIEYGGHKVLALPHRDGKLSAETVRECMEEYLQDANRDHMVMPGMVYLSHPTEYGTLYSLAELRAISDVCRHYRIPLYLDGARLAYALACPENEITLPGLGALCDAFCIGGTKCGALFGEAVVIPDRQAVPHLFTMIKQHGALLAKGRITGLQFDVLFTDDLYLRIGRPAIEAAGRIREALKAKGYDLAPPSPTNQLFLRMEKPQAAALAEKVEMSFIEQTDDGRVIMRIVTSWAATPEETDRLIACL</sequence>